<evidence type="ECO:0000259" key="6">
    <source>
        <dbReference type="Pfam" id="PF01494"/>
    </source>
</evidence>
<evidence type="ECO:0000256" key="2">
    <source>
        <dbReference type="ARBA" id="ARBA00022630"/>
    </source>
</evidence>
<evidence type="ECO:0000313" key="8">
    <source>
        <dbReference type="Proteomes" id="UP000226431"/>
    </source>
</evidence>
<dbReference type="Gene3D" id="3.50.50.60">
    <property type="entry name" value="FAD/NAD(P)-binding domain"/>
    <property type="match status" value="1"/>
</dbReference>
<keyword evidence="4" id="KW-0560">Oxidoreductase</keyword>
<dbReference type="STRING" id="2004952.A0A2C5Z1C9"/>
<dbReference type="AlphaFoldDB" id="A0A2C5Z1C9"/>
<gene>
    <name evidence="7" type="ORF">CDD80_3710</name>
</gene>
<name>A0A2C5Z1C9_9HYPO</name>
<keyword evidence="5" id="KW-0503">Monooxygenase</keyword>
<dbReference type="Pfam" id="PF01494">
    <property type="entry name" value="FAD_binding_3"/>
    <property type="match status" value="1"/>
</dbReference>
<evidence type="ECO:0000256" key="1">
    <source>
        <dbReference type="ARBA" id="ARBA00007992"/>
    </source>
</evidence>
<sequence>MLPDAATLPLFASCRAPRCVRFVIAGAGIAGLTTGLGLRLTGHDVTILDQASDLDEAGAGIQIAPNATRVLARLGVLDQVVEDADVLERISIRQAPFPRWNKPGS</sequence>
<dbReference type="InterPro" id="IPR050493">
    <property type="entry name" value="FAD-dep_Monooxygenase_BioMet"/>
</dbReference>
<dbReference type="InterPro" id="IPR002938">
    <property type="entry name" value="FAD-bd"/>
</dbReference>
<dbReference type="EMBL" id="NJES01000331">
    <property type="protein sequence ID" value="PHH73600.1"/>
    <property type="molecule type" value="Genomic_DNA"/>
</dbReference>
<evidence type="ECO:0000313" key="7">
    <source>
        <dbReference type="EMBL" id="PHH73600.1"/>
    </source>
</evidence>
<feature type="domain" description="FAD-binding" evidence="6">
    <location>
        <begin position="23"/>
        <end position="90"/>
    </location>
</feature>
<reference evidence="7 8" key="1">
    <citation type="submission" date="2017-06" db="EMBL/GenBank/DDBJ databases">
        <title>Ant-infecting Ophiocordyceps genomes reveal a high diversity of potential behavioral manipulation genes and a possible major role for enterotoxins.</title>
        <authorList>
            <person name="De Bekker C."/>
            <person name="Evans H.C."/>
            <person name="Brachmann A."/>
            <person name="Hughes D.P."/>
        </authorList>
    </citation>
    <scope>NUCLEOTIDE SEQUENCE [LARGE SCALE GENOMIC DNA]</scope>
    <source>
        <strain evidence="7 8">Map16</strain>
    </source>
</reference>
<keyword evidence="8" id="KW-1185">Reference proteome</keyword>
<dbReference type="InterPro" id="IPR036188">
    <property type="entry name" value="FAD/NAD-bd_sf"/>
</dbReference>
<dbReference type="OrthoDB" id="5428495at2759"/>
<organism evidence="7 8">
    <name type="scientific">Ophiocordyceps camponoti-rufipedis</name>
    <dbReference type="NCBI Taxonomy" id="2004952"/>
    <lineage>
        <taxon>Eukaryota</taxon>
        <taxon>Fungi</taxon>
        <taxon>Dikarya</taxon>
        <taxon>Ascomycota</taxon>
        <taxon>Pezizomycotina</taxon>
        <taxon>Sordariomycetes</taxon>
        <taxon>Hypocreomycetidae</taxon>
        <taxon>Hypocreales</taxon>
        <taxon>Ophiocordycipitaceae</taxon>
        <taxon>Ophiocordyceps</taxon>
    </lineage>
</organism>
<dbReference type="SUPFAM" id="SSF51905">
    <property type="entry name" value="FAD/NAD(P)-binding domain"/>
    <property type="match status" value="1"/>
</dbReference>
<dbReference type="PANTHER" id="PTHR13789">
    <property type="entry name" value="MONOOXYGENASE"/>
    <property type="match status" value="1"/>
</dbReference>
<evidence type="ECO:0000256" key="4">
    <source>
        <dbReference type="ARBA" id="ARBA00023002"/>
    </source>
</evidence>
<dbReference type="PANTHER" id="PTHR13789:SF147">
    <property type="entry name" value="PUTATIVE (AFU_ORTHOLOGUE AFUA_2G01950)-RELATED"/>
    <property type="match status" value="1"/>
</dbReference>
<keyword evidence="3" id="KW-0274">FAD</keyword>
<protein>
    <recommendedName>
        <fullName evidence="6">FAD-binding domain-containing protein</fullName>
    </recommendedName>
</protein>
<dbReference type="GO" id="GO:0004497">
    <property type="term" value="F:monooxygenase activity"/>
    <property type="evidence" value="ECO:0007669"/>
    <property type="project" value="UniProtKB-KW"/>
</dbReference>
<evidence type="ECO:0000256" key="5">
    <source>
        <dbReference type="ARBA" id="ARBA00023033"/>
    </source>
</evidence>
<dbReference type="Gene3D" id="3.30.9.10">
    <property type="entry name" value="D-Amino Acid Oxidase, subunit A, domain 2"/>
    <property type="match status" value="1"/>
</dbReference>
<proteinExistence type="inferred from homology"/>
<comment type="similarity">
    <text evidence="1">Belongs to the paxM FAD-dependent monooxygenase family.</text>
</comment>
<dbReference type="GO" id="GO:0071949">
    <property type="term" value="F:FAD binding"/>
    <property type="evidence" value="ECO:0007669"/>
    <property type="project" value="InterPro"/>
</dbReference>
<comment type="caution">
    <text evidence="7">The sequence shown here is derived from an EMBL/GenBank/DDBJ whole genome shotgun (WGS) entry which is preliminary data.</text>
</comment>
<accession>A0A2C5Z1C9</accession>
<evidence type="ECO:0000256" key="3">
    <source>
        <dbReference type="ARBA" id="ARBA00022827"/>
    </source>
</evidence>
<dbReference type="Proteomes" id="UP000226431">
    <property type="component" value="Unassembled WGS sequence"/>
</dbReference>
<keyword evidence="2" id="KW-0285">Flavoprotein</keyword>